<dbReference type="AlphaFoldDB" id="A0A1V4AE46"/>
<name>A0A1V4AE46_9ACTN</name>
<feature type="domain" description="THIF-type NAD/FAD binding fold" evidence="2">
    <location>
        <begin position="344"/>
        <end position="454"/>
    </location>
</feature>
<evidence type="ECO:0000313" key="5">
    <source>
        <dbReference type="Proteomes" id="UP000190539"/>
    </source>
</evidence>
<feature type="domain" description="Cap2 central linker" evidence="3">
    <location>
        <begin position="198"/>
        <end position="325"/>
    </location>
</feature>
<evidence type="ECO:0000256" key="1">
    <source>
        <dbReference type="SAM" id="MobiDB-lite"/>
    </source>
</evidence>
<dbReference type="PANTHER" id="PTHR43267">
    <property type="entry name" value="TRNA THREONYLCARBAMOYLADENOSINE DEHYDRATASE"/>
    <property type="match status" value="1"/>
</dbReference>
<dbReference type="InterPro" id="IPR045886">
    <property type="entry name" value="ThiF/MoeB/HesA"/>
</dbReference>
<keyword evidence="5" id="KW-1185">Reference proteome</keyword>
<proteinExistence type="predicted"/>
<dbReference type="Gene3D" id="3.40.50.720">
    <property type="entry name" value="NAD(P)-binding Rossmann-like Domain"/>
    <property type="match status" value="1"/>
</dbReference>
<accession>A0A1V4AE46</accession>
<dbReference type="InterPro" id="IPR000594">
    <property type="entry name" value="ThiF_NAD_FAD-bd"/>
</dbReference>
<dbReference type="EMBL" id="MVFC01000003">
    <property type="protein sequence ID" value="OON81611.1"/>
    <property type="molecule type" value="Genomic_DNA"/>
</dbReference>
<dbReference type="Pfam" id="PF14457">
    <property type="entry name" value="Prok-E2_A"/>
    <property type="match status" value="1"/>
</dbReference>
<dbReference type="Pfam" id="PF26398">
    <property type="entry name" value="Cap2_linker"/>
    <property type="match status" value="1"/>
</dbReference>
<dbReference type="GO" id="GO:0008641">
    <property type="term" value="F:ubiquitin-like modifier activating enzyme activity"/>
    <property type="evidence" value="ECO:0007669"/>
    <property type="project" value="InterPro"/>
</dbReference>
<dbReference type="RefSeq" id="WP_077965311.1">
    <property type="nucleotide sequence ID" value="NZ_CP045178.1"/>
</dbReference>
<sequence>MTKRRPPALKANPWQQDLLSGLKALAAQYPADLRVLGGPQILPNGTALASICLFTAGIPHVEGGLALGEAEEFILCLPPTEQVPPQVLTPHTRFAGTPHVLEGVRLCIYLDDAREWNPEGGIPAVLNRLWQWLTDAASNRFDATTALYHAVGGVLHRTDGTPTIVAREPDEHRTAHTAWLTPRSGQRLDLSSHRVSEHSQRVPVLPLSHHLPLAAGHTLAALLDRIDTLTPNETRTLHQPRRPSSAFLTALTQTARRNPEGTSQYFVLAVPHPRLPAEPRFLLAGRLPTPVSDALRRMSRVQQGPFALPAEVRDSAIEWCYLSDEREAVTTRRDVQRPVNAFYDTHVHLWGCGGIGSWAAELIARAGAARITLSDPGTPITGGLLVRQNYAEADIGENKAVALAKRLLSLRDDLTVDISPSPPSPELFDAAHQADVVIDTTVSITAGRFLDLLARLPGRKAVLAQMATDVTAASHGILSVSARDTSHGPAFIDHTTGKHVLADPTLEPYHSLWSQPQSGQEIRPTRGCSVPTFHGSAADLVGITASLITLLGTQMHHPVSGTHLCAQPHTGTQPAQHFVPYTAHPEDPPADLATVPTLDPLGPPTSSVGT</sequence>
<comment type="caution">
    <text evidence="4">The sequence shown here is derived from an EMBL/GenBank/DDBJ whole genome shotgun (WGS) entry which is preliminary data.</text>
</comment>
<dbReference type="PANTHER" id="PTHR43267:SF1">
    <property type="entry name" value="TRNA THREONYLCARBAMOYLADENOSINE DEHYDRATASE"/>
    <property type="match status" value="1"/>
</dbReference>
<dbReference type="STRING" id="83656.B1H18_05425"/>
<evidence type="ECO:0000259" key="3">
    <source>
        <dbReference type="Pfam" id="PF26398"/>
    </source>
</evidence>
<dbReference type="InterPro" id="IPR035985">
    <property type="entry name" value="Ubiquitin-activating_enz"/>
</dbReference>
<dbReference type="InterPro" id="IPR058964">
    <property type="entry name" value="Cap2_linker"/>
</dbReference>
<dbReference type="GO" id="GO:0061503">
    <property type="term" value="F:tRNA threonylcarbamoyladenosine dehydratase"/>
    <property type="evidence" value="ECO:0007669"/>
    <property type="project" value="TreeGrafter"/>
</dbReference>
<dbReference type="InterPro" id="IPR032865">
    <property type="entry name" value="Prok-E2_A"/>
</dbReference>
<gene>
    <name evidence="4" type="ORF">B1H18_05425</name>
</gene>
<evidence type="ECO:0000259" key="2">
    <source>
        <dbReference type="Pfam" id="PF00899"/>
    </source>
</evidence>
<dbReference type="CDD" id="cd01483">
    <property type="entry name" value="E1_enzyme_family"/>
    <property type="match status" value="1"/>
</dbReference>
<dbReference type="Proteomes" id="UP000190539">
    <property type="component" value="Unassembled WGS sequence"/>
</dbReference>
<dbReference type="OrthoDB" id="6377837at2"/>
<organism evidence="4 5">
    <name type="scientific">Streptomyces tsukubensis</name>
    <dbReference type="NCBI Taxonomy" id="83656"/>
    <lineage>
        <taxon>Bacteria</taxon>
        <taxon>Bacillati</taxon>
        <taxon>Actinomycetota</taxon>
        <taxon>Actinomycetes</taxon>
        <taxon>Kitasatosporales</taxon>
        <taxon>Streptomycetaceae</taxon>
        <taxon>Streptomyces</taxon>
    </lineage>
</organism>
<feature type="region of interest" description="Disordered" evidence="1">
    <location>
        <begin position="567"/>
        <end position="610"/>
    </location>
</feature>
<dbReference type="Pfam" id="PF00899">
    <property type="entry name" value="ThiF"/>
    <property type="match status" value="1"/>
</dbReference>
<protein>
    <submittedName>
        <fullName evidence="4">Thiamine biosynthesis protein ThiF</fullName>
    </submittedName>
</protein>
<dbReference type="GO" id="GO:0061504">
    <property type="term" value="P:cyclic threonylcarbamoyladenosine biosynthetic process"/>
    <property type="evidence" value="ECO:0007669"/>
    <property type="project" value="TreeGrafter"/>
</dbReference>
<dbReference type="SUPFAM" id="SSF69572">
    <property type="entry name" value="Activating enzymes of the ubiquitin-like proteins"/>
    <property type="match status" value="1"/>
</dbReference>
<evidence type="ECO:0000313" key="4">
    <source>
        <dbReference type="EMBL" id="OON81611.1"/>
    </source>
</evidence>
<reference evidence="4 5" key="1">
    <citation type="submission" date="2017-02" db="EMBL/GenBank/DDBJ databases">
        <title>Draft Genome Sequence of Streptomyces tsukubaensis F601, a Producer of the immunosuppressant tacrolimus FK506.</title>
        <authorList>
            <person name="Zong G."/>
            <person name="Zhong C."/>
            <person name="Fu J."/>
            <person name="Qin R."/>
            <person name="Cao G."/>
        </authorList>
    </citation>
    <scope>NUCLEOTIDE SEQUENCE [LARGE SCALE GENOMIC DNA]</scope>
    <source>
        <strain evidence="4 5">F601</strain>
    </source>
</reference>